<name>A0A7U3YJK3_DESPD</name>
<gene>
    <name evidence="3" type="ordered locus">Despr_0398</name>
</gene>
<evidence type="ECO:0000259" key="2">
    <source>
        <dbReference type="PROSITE" id="PS51898"/>
    </source>
</evidence>
<dbReference type="InterPro" id="IPR002104">
    <property type="entry name" value="Integrase_catalytic"/>
</dbReference>
<dbReference type="RefSeq" id="WP_015723127.1">
    <property type="nucleotide sequence ID" value="NC_014972.1"/>
</dbReference>
<dbReference type="InterPro" id="IPR013762">
    <property type="entry name" value="Integrase-like_cat_sf"/>
</dbReference>
<proteinExistence type="predicted"/>
<dbReference type="PANTHER" id="PTHR30349:SF64">
    <property type="entry name" value="PROPHAGE INTEGRASE INTD-RELATED"/>
    <property type="match status" value="1"/>
</dbReference>
<reference evidence="3 4" key="1">
    <citation type="journal article" date="2011" name="Stand. Genomic Sci.">
        <title>Complete genome sequence of Desulfobulbus propionicus type strain (1pr3).</title>
        <authorList>
            <person name="Pagani I."/>
            <person name="Lapidus A."/>
            <person name="Nolan M."/>
            <person name="Lucas S."/>
            <person name="Hammon N."/>
            <person name="Deshpande S."/>
            <person name="Cheng J.F."/>
            <person name="Chertkov O."/>
            <person name="Davenport K."/>
            <person name="Tapia R."/>
            <person name="Han C."/>
            <person name="Goodwin L."/>
            <person name="Pitluck S."/>
            <person name="Liolios K."/>
            <person name="Mavromatis K."/>
            <person name="Ivanova N."/>
            <person name="Mikhailova N."/>
            <person name="Pati A."/>
            <person name="Chen A."/>
            <person name="Palaniappan K."/>
            <person name="Land M."/>
            <person name="Hauser L."/>
            <person name="Chang Y.J."/>
            <person name="Jeffries C.D."/>
            <person name="Detter J.C."/>
            <person name="Brambilla E."/>
            <person name="Kannan K.P."/>
            <person name="Djao O.D."/>
            <person name="Rohde M."/>
            <person name="Pukall R."/>
            <person name="Spring S."/>
            <person name="Goker M."/>
            <person name="Sikorski J."/>
            <person name="Woyke T."/>
            <person name="Bristow J."/>
            <person name="Eisen J.A."/>
            <person name="Markowitz V."/>
            <person name="Hugenholtz P."/>
            <person name="Kyrpides N.C."/>
            <person name="Klenk H.P."/>
        </authorList>
    </citation>
    <scope>NUCLEOTIDE SEQUENCE [LARGE SCALE GENOMIC DNA]</scope>
    <source>
        <strain evidence="4">ATCC 33891 / DSM 2032 / 1pr3</strain>
    </source>
</reference>
<dbReference type="EMBL" id="CP002364">
    <property type="protein sequence ID" value="ADW16580.1"/>
    <property type="molecule type" value="Genomic_DNA"/>
</dbReference>
<dbReference type="InterPro" id="IPR050090">
    <property type="entry name" value="Tyrosine_recombinase_XerCD"/>
</dbReference>
<dbReference type="GO" id="GO:0003677">
    <property type="term" value="F:DNA binding"/>
    <property type="evidence" value="ECO:0007669"/>
    <property type="project" value="InterPro"/>
</dbReference>
<evidence type="ECO:0000256" key="1">
    <source>
        <dbReference type="ARBA" id="ARBA00023172"/>
    </source>
</evidence>
<dbReference type="AlphaFoldDB" id="A0A7U3YJK3"/>
<evidence type="ECO:0000313" key="3">
    <source>
        <dbReference type="EMBL" id="ADW16580.1"/>
    </source>
</evidence>
<dbReference type="InterPro" id="IPR011010">
    <property type="entry name" value="DNA_brk_join_enz"/>
</dbReference>
<dbReference type="Proteomes" id="UP000006365">
    <property type="component" value="Chromosome"/>
</dbReference>
<keyword evidence="1" id="KW-0233">DNA recombination</keyword>
<dbReference type="SUPFAM" id="SSF56349">
    <property type="entry name" value="DNA breaking-rejoining enzymes"/>
    <property type="match status" value="1"/>
</dbReference>
<dbReference type="Pfam" id="PF00589">
    <property type="entry name" value="Phage_integrase"/>
    <property type="match status" value="1"/>
</dbReference>
<dbReference type="KEGG" id="dpr:Despr_0398"/>
<accession>A0A7U3YJK3</accession>
<protein>
    <submittedName>
        <fullName evidence="3">Integrase family protein</fullName>
    </submittedName>
</protein>
<dbReference type="GO" id="GO:0015074">
    <property type="term" value="P:DNA integration"/>
    <property type="evidence" value="ECO:0007669"/>
    <property type="project" value="InterPro"/>
</dbReference>
<feature type="domain" description="Tyr recombinase" evidence="2">
    <location>
        <begin position="161"/>
        <end position="335"/>
    </location>
</feature>
<dbReference type="PANTHER" id="PTHR30349">
    <property type="entry name" value="PHAGE INTEGRASE-RELATED"/>
    <property type="match status" value="1"/>
</dbReference>
<dbReference type="PROSITE" id="PS51898">
    <property type="entry name" value="TYR_RECOMBINASE"/>
    <property type="match status" value="1"/>
</dbReference>
<sequence>MAYKNYNNNKDKYPWTGQRIVNGKRQRKSFLTKKEALLWESEQLPDEIAEQKTHSVCLLDWATEYLRHAEQNFTGKTFDEKRMAFRQFFAYSGINPKESANRLTALQVQKALQRQSISRSGNAANKDRKNLSAAWSWGVKFLQLPSENPFSKVEKFASERFERYVPTLDDFWKVFHSLVQDQDKLMLYCYLQTGARRDELFRLTWADVDFFRKRIRLSWRKNKVGEWRSQWLSIKDDLAEWLLRHKKGNSDLKEHVFVSYRSLAYQYRQHWLKKVCKEAGVKPFGFHGIRHLFASILAAQNVPLVEIQYMLRHTSLATTQRYIHRLKKENREVLAALPGLTASEKNPSKILQQVLGV</sequence>
<dbReference type="GO" id="GO:0006310">
    <property type="term" value="P:DNA recombination"/>
    <property type="evidence" value="ECO:0007669"/>
    <property type="project" value="UniProtKB-KW"/>
</dbReference>
<organism evidence="3 4">
    <name type="scientific">Desulfobulbus propionicus (strain ATCC 33891 / DSM 2032 / VKM B-1956 / 1pr3)</name>
    <dbReference type="NCBI Taxonomy" id="577650"/>
    <lineage>
        <taxon>Bacteria</taxon>
        <taxon>Pseudomonadati</taxon>
        <taxon>Thermodesulfobacteriota</taxon>
        <taxon>Desulfobulbia</taxon>
        <taxon>Desulfobulbales</taxon>
        <taxon>Desulfobulbaceae</taxon>
        <taxon>Desulfobulbus</taxon>
    </lineage>
</organism>
<evidence type="ECO:0000313" key="4">
    <source>
        <dbReference type="Proteomes" id="UP000006365"/>
    </source>
</evidence>
<dbReference type="Gene3D" id="1.10.443.10">
    <property type="entry name" value="Intergrase catalytic core"/>
    <property type="match status" value="1"/>
</dbReference>
<keyword evidence="4" id="KW-1185">Reference proteome</keyword>
<dbReference type="CDD" id="cd00796">
    <property type="entry name" value="INT_Rci_Hp1_C"/>
    <property type="match status" value="1"/>
</dbReference>